<feature type="signal peptide" evidence="2">
    <location>
        <begin position="1"/>
        <end position="32"/>
    </location>
</feature>
<proteinExistence type="predicted"/>
<comment type="caution">
    <text evidence="4">The sequence shown here is derived from an EMBL/GenBank/DDBJ whole genome shotgun (WGS) entry which is preliminary data.</text>
</comment>
<feature type="region of interest" description="Disordered" evidence="1">
    <location>
        <begin position="180"/>
        <end position="205"/>
    </location>
</feature>
<evidence type="ECO:0000256" key="2">
    <source>
        <dbReference type="SAM" id="SignalP"/>
    </source>
</evidence>
<keyword evidence="5" id="KW-1185">Reference proteome</keyword>
<protein>
    <recommendedName>
        <fullName evidence="3">DUF4142 domain-containing protein</fullName>
    </recommendedName>
</protein>
<dbReference type="InterPro" id="IPR012347">
    <property type="entry name" value="Ferritin-like"/>
</dbReference>
<feature type="compositionally biased region" description="Low complexity" evidence="1">
    <location>
        <begin position="185"/>
        <end position="205"/>
    </location>
</feature>
<evidence type="ECO:0000313" key="4">
    <source>
        <dbReference type="EMBL" id="MBE8722461.1"/>
    </source>
</evidence>
<dbReference type="InterPro" id="IPR025419">
    <property type="entry name" value="DUF4142"/>
</dbReference>
<dbReference type="Proteomes" id="UP000618319">
    <property type="component" value="Unassembled WGS sequence"/>
</dbReference>
<dbReference type="EMBL" id="PSKQ01000024">
    <property type="protein sequence ID" value="MBE8722461.1"/>
    <property type="molecule type" value="Genomic_DNA"/>
</dbReference>
<name>A0ABR9TAU1_9SPHI</name>
<dbReference type="Gene3D" id="1.20.1260.10">
    <property type="match status" value="1"/>
</dbReference>
<organism evidence="4 5">
    <name type="scientific">Sphingobacterium pedocola</name>
    <dbReference type="NCBI Taxonomy" id="2082722"/>
    <lineage>
        <taxon>Bacteria</taxon>
        <taxon>Pseudomonadati</taxon>
        <taxon>Bacteroidota</taxon>
        <taxon>Sphingobacteriia</taxon>
        <taxon>Sphingobacteriales</taxon>
        <taxon>Sphingobacteriaceae</taxon>
        <taxon>Sphingobacterium</taxon>
    </lineage>
</organism>
<evidence type="ECO:0000259" key="3">
    <source>
        <dbReference type="Pfam" id="PF13628"/>
    </source>
</evidence>
<feature type="domain" description="DUF4142" evidence="3">
    <location>
        <begin position="49"/>
        <end position="183"/>
    </location>
</feature>
<dbReference type="Pfam" id="PF13628">
    <property type="entry name" value="DUF4142"/>
    <property type="match status" value="1"/>
</dbReference>
<keyword evidence="2" id="KW-0732">Signal</keyword>
<dbReference type="PANTHER" id="PTHR38593">
    <property type="entry name" value="BLR2558 PROTEIN"/>
    <property type="match status" value="1"/>
</dbReference>
<accession>A0ABR9TAU1</accession>
<sequence>MLWIILNSKYMKKLVYSVIMASAFAITNQAQAQVDTTRVAGQTVTTNANNAFANSAASSGRFEIEAGKIAREKTQNVRFRDYGSMMEKDHAQVNQELTDLAARKGWQVTNDLTEQQQNDLDRLRSLNGEEFERAYTELMQTSHENAIKLFEGAATNERDADLKNWASGRVESLRSHLDQAKGLSGNQNGTMNNNMPPNGNSREVK</sequence>
<gene>
    <name evidence="4" type="ORF">C4F40_17175</name>
</gene>
<evidence type="ECO:0000256" key="1">
    <source>
        <dbReference type="SAM" id="MobiDB-lite"/>
    </source>
</evidence>
<reference evidence="4 5" key="1">
    <citation type="submission" date="2018-02" db="EMBL/GenBank/DDBJ databases">
        <title>Sphingobacterium KA21.</title>
        <authorList>
            <person name="Vasarhelyi B.M."/>
            <person name="Deshmukh S."/>
            <person name="Balint B."/>
            <person name="Kukolya J."/>
        </authorList>
    </citation>
    <scope>NUCLEOTIDE SEQUENCE [LARGE SCALE GENOMIC DNA]</scope>
    <source>
        <strain evidence="4 5">Ka21</strain>
    </source>
</reference>
<evidence type="ECO:0000313" key="5">
    <source>
        <dbReference type="Proteomes" id="UP000618319"/>
    </source>
</evidence>
<feature type="chain" id="PRO_5045793742" description="DUF4142 domain-containing protein" evidence="2">
    <location>
        <begin position="33"/>
        <end position="205"/>
    </location>
</feature>
<dbReference type="PANTHER" id="PTHR38593:SF1">
    <property type="entry name" value="BLR2558 PROTEIN"/>
    <property type="match status" value="1"/>
</dbReference>